<dbReference type="Pfam" id="PF15798">
    <property type="entry name" value="PRAS"/>
    <property type="match status" value="1"/>
</dbReference>
<dbReference type="GO" id="GO:0032007">
    <property type="term" value="P:negative regulation of TOR signaling"/>
    <property type="evidence" value="ECO:0007669"/>
    <property type="project" value="InterPro"/>
</dbReference>
<dbReference type="PANTHER" id="PTHR21844:SF2">
    <property type="entry name" value="PROLINE-RICH AKT1 SUBSTRATE 1"/>
    <property type="match status" value="1"/>
</dbReference>
<accession>V5GND8</accession>
<dbReference type="PANTHER" id="PTHR21844">
    <property type="entry name" value="AKT1 SUBSTRATE 1 PROTEIN"/>
    <property type="match status" value="1"/>
</dbReference>
<feature type="region of interest" description="Disordered" evidence="2">
    <location>
        <begin position="379"/>
        <end position="400"/>
    </location>
</feature>
<feature type="coiled-coil region" evidence="1">
    <location>
        <begin position="159"/>
        <end position="186"/>
    </location>
</feature>
<feature type="region of interest" description="Disordered" evidence="2">
    <location>
        <begin position="233"/>
        <end position="329"/>
    </location>
</feature>
<feature type="compositionally biased region" description="Acidic residues" evidence="2">
    <location>
        <begin position="308"/>
        <end position="319"/>
    </location>
</feature>
<evidence type="ECO:0000256" key="2">
    <source>
        <dbReference type="SAM" id="MobiDB-lite"/>
    </source>
</evidence>
<evidence type="ECO:0000256" key="1">
    <source>
        <dbReference type="SAM" id="Coils"/>
    </source>
</evidence>
<organism evidence="3">
    <name type="scientific">Ixodes ricinus</name>
    <name type="common">Common tick</name>
    <name type="synonym">Acarus ricinus</name>
    <dbReference type="NCBI Taxonomy" id="34613"/>
    <lineage>
        <taxon>Eukaryota</taxon>
        <taxon>Metazoa</taxon>
        <taxon>Ecdysozoa</taxon>
        <taxon>Arthropoda</taxon>
        <taxon>Chelicerata</taxon>
        <taxon>Arachnida</taxon>
        <taxon>Acari</taxon>
        <taxon>Parasitiformes</taxon>
        <taxon>Ixodida</taxon>
        <taxon>Ixodoidea</taxon>
        <taxon>Ixodidae</taxon>
        <taxon>Ixodinae</taxon>
        <taxon>Ixodes</taxon>
    </lineage>
</organism>
<sequence length="400" mass="44944">MAVLACQCLNWSVHCQESRVEACDPRHLDLSEEERTDRFFASAVARVKLGIGGISQKHPFLSTVRHVGQWSVHSCRGCRQDVYAEAYREEIDCSMRVSRAARERWTRCETLERYSPCFKIVLPQPGDDDDGSRGVSGARLQVEDSKLDANLKVVQEIANRFVRQEMEAMEARIRHFQEQQSRTLEQLKARTAVDRDALCELLTQASRRELKNTLAEALDEEVTQRITTVRSNAVATTQNRGGLPKTTDNDRDAGITFQKGAARRQGVRRPARPGRQLLLSQSVDTGQIFHLDGFEDDDNSAPFPPASSEEELDTDDSSMADEYQPAGQTQCAYSLPVDMPTWRTPRDSQNDLDELVGAVDHEKIGEDIEALARSVCDGTEMFGDLPRPRLNAGDHRSRPL</sequence>
<evidence type="ECO:0000313" key="3">
    <source>
        <dbReference type="EMBL" id="JAB71880.1"/>
    </source>
</evidence>
<dbReference type="EMBL" id="GANP01012588">
    <property type="protein sequence ID" value="JAB71880.1"/>
    <property type="molecule type" value="mRNA"/>
</dbReference>
<dbReference type="InterPro" id="IPR026682">
    <property type="entry name" value="AKT1S1"/>
</dbReference>
<dbReference type="GO" id="GO:0005737">
    <property type="term" value="C:cytoplasm"/>
    <property type="evidence" value="ECO:0007669"/>
    <property type="project" value="TreeGrafter"/>
</dbReference>
<feature type="compositionally biased region" description="Basic residues" evidence="2">
    <location>
        <begin position="261"/>
        <end position="272"/>
    </location>
</feature>
<keyword evidence="1" id="KW-0175">Coiled coil</keyword>
<protein>
    <submittedName>
        <fullName evidence="3">Putative proline-rich akt1 substrate 1</fullName>
    </submittedName>
</protein>
<dbReference type="AlphaFoldDB" id="V5GND8"/>
<dbReference type="GO" id="GO:0048011">
    <property type="term" value="P:neurotrophin TRK receptor signaling pathway"/>
    <property type="evidence" value="ECO:0007669"/>
    <property type="project" value="InterPro"/>
</dbReference>
<proteinExistence type="evidence at transcript level"/>
<name>V5GND8_IXORI</name>
<reference evidence="3" key="1">
    <citation type="journal article" date="2015" name="Sci. Rep.">
        <title>Tissue- and time-dependent transcription in Ixodes ricinus salivary glands and midguts when blood feeding on the vertebrate host.</title>
        <authorList>
            <person name="Kotsyfakis M."/>
            <person name="Schwarz A."/>
            <person name="Erhart J."/>
            <person name="Ribeiro J.M."/>
        </authorList>
    </citation>
    <scope>NUCLEOTIDE SEQUENCE</scope>
    <source>
        <tissue evidence="3">Salivary gland and midgut</tissue>
    </source>
</reference>